<organism evidence="7 8">
    <name type="scientific">Xylanimonas ulmi</name>
    <dbReference type="NCBI Taxonomy" id="228973"/>
    <lineage>
        <taxon>Bacteria</taxon>
        <taxon>Bacillati</taxon>
        <taxon>Actinomycetota</taxon>
        <taxon>Actinomycetes</taxon>
        <taxon>Micrococcales</taxon>
        <taxon>Promicromonosporaceae</taxon>
        <taxon>Xylanimonas</taxon>
    </lineage>
</organism>
<keyword evidence="8" id="KW-1185">Reference proteome</keyword>
<comment type="caution">
    <text evidence="7">The sequence shown here is derived from an EMBL/GenBank/DDBJ whole genome shotgun (WGS) entry which is preliminary data.</text>
</comment>
<sequence length="543" mass="55352">MKPNDGTGENLGPRDAVVAGRTSLGVELGSTNIKACLIGPDQTTLAVGAHTWENQFVDRVWTYSLDAVHEGLAGAFAALAADVRERYGVPLTTVGGLGVSAMMHGYLPFDAEDRLLVPFRTWRNTSTGAAAAELTRELGFSIPLRWSVAHLYQAVLDGEAHVPQVAHLTTLAGYVHWRLTGERVLGVGDASGMFPIDPATGDYDAAMLAAFDALAARADGALGAPLRDLLPTVAPAGAAAGRLTGAGAALLDPTGALTAGVPLCPPEGDAGTGMVATNAVAPRTGNVSAGTSIFAMVVLERALAQVHPEIDVVTTPSGDPVAMVHCNNGSSELGAWAGVLTQFARAIGADADQDAVFAALLGAALDGEPDGGGLLAYNYLSGETITGLDEGRPMVVRTPGSRLTLANFARTQVYGVFATLALGMRTLAAEGVAIDALLAHGGLFRTAGVAQRMLAAAVDTPVAVASTAGEGGAWGVAVLAAYTAAVAGGETRPLAAWLDERVFAHAQTVVAEPDPRDVAGMAAYLETYTAGLAIQHAATAAIH</sequence>
<dbReference type="PANTHER" id="PTHR43095">
    <property type="entry name" value="SUGAR KINASE"/>
    <property type="match status" value="1"/>
</dbReference>
<dbReference type="PANTHER" id="PTHR43095:SF5">
    <property type="entry name" value="XYLULOSE KINASE"/>
    <property type="match status" value="1"/>
</dbReference>
<keyword evidence="2" id="KW-0119">Carbohydrate metabolism</keyword>
<dbReference type="InterPro" id="IPR043129">
    <property type="entry name" value="ATPase_NBD"/>
</dbReference>
<keyword evidence="4 7" id="KW-0418">Kinase</keyword>
<dbReference type="InterPro" id="IPR050406">
    <property type="entry name" value="FGGY_Carb_Kinase"/>
</dbReference>
<accession>A0A4Q7M4W1</accession>
<reference evidence="7 8" key="1">
    <citation type="submission" date="2019-02" db="EMBL/GenBank/DDBJ databases">
        <title>Sequencing the genomes of 1000 actinobacteria strains.</title>
        <authorList>
            <person name="Klenk H.-P."/>
        </authorList>
    </citation>
    <scope>NUCLEOTIDE SEQUENCE [LARGE SCALE GENOMIC DNA]</scope>
    <source>
        <strain evidence="7 8">DSM 16932</strain>
    </source>
</reference>
<feature type="domain" description="Carbohydrate kinase FGGY C-terminal" evidence="6">
    <location>
        <begin position="286"/>
        <end position="483"/>
    </location>
</feature>
<dbReference type="GO" id="GO:0016301">
    <property type="term" value="F:kinase activity"/>
    <property type="evidence" value="ECO:0007669"/>
    <property type="project" value="UniProtKB-KW"/>
</dbReference>
<dbReference type="AlphaFoldDB" id="A0A4Q7M4W1"/>
<proteinExistence type="inferred from homology"/>
<dbReference type="InterPro" id="IPR018484">
    <property type="entry name" value="FGGY_N"/>
</dbReference>
<keyword evidence="3" id="KW-0808">Transferase</keyword>
<dbReference type="Pfam" id="PF00370">
    <property type="entry name" value="FGGY_N"/>
    <property type="match status" value="1"/>
</dbReference>
<comment type="similarity">
    <text evidence="1">Belongs to the FGGY kinase family.</text>
</comment>
<dbReference type="SUPFAM" id="SSF53067">
    <property type="entry name" value="Actin-like ATPase domain"/>
    <property type="match status" value="2"/>
</dbReference>
<evidence type="ECO:0000313" key="8">
    <source>
        <dbReference type="Proteomes" id="UP000293852"/>
    </source>
</evidence>
<name>A0A4Q7M4W1_9MICO</name>
<dbReference type="RefSeq" id="WP_130417010.1">
    <property type="nucleotide sequence ID" value="NZ_SGWX01000001.1"/>
</dbReference>
<dbReference type="Pfam" id="PF02782">
    <property type="entry name" value="FGGY_C"/>
    <property type="match status" value="1"/>
</dbReference>
<evidence type="ECO:0000256" key="3">
    <source>
        <dbReference type="ARBA" id="ARBA00022679"/>
    </source>
</evidence>
<dbReference type="GO" id="GO:0042732">
    <property type="term" value="P:D-xylose metabolic process"/>
    <property type="evidence" value="ECO:0007669"/>
    <property type="project" value="UniProtKB-KW"/>
</dbReference>
<evidence type="ECO:0000259" key="6">
    <source>
        <dbReference type="Pfam" id="PF02782"/>
    </source>
</evidence>
<dbReference type="CDD" id="cd07809">
    <property type="entry name" value="ASKHA_NBD_FGGY_BaXK-like"/>
    <property type="match status" value="1"/>
</dbReference>
<evidence type="ECO:0000256" key="1">
    <source>
        <dbReference type="ARBA" id="ARBA00009156"/>
    </source>
</evidence>
<evidence type="ECO:0000256" key="2">
    <source>
        <dbReference type="ARBA" id="ARBA00022629"/>
    </source>
</evidence>
<feature type="domain" description="Carbohydrate kinase FGGY N-terminal" evidence="5">
    <location>
        <begin position="24"/>
        <end position="250"/>
    </location>
</feature>
<dbReference type="Proteomes" id="UP000293852">
    <property type="component" value="Unassembled WGS sequence"/>
</dbReference>
<evidence type="ECO:0000256" key="4">
    <source>
        <dbReference type="ARBA" id="ARBA00022777"/>
    </source>
</evidence>
<protein>
    <submittedName>
        <fullName evidence="7">Sugar (Pentulose or hexulose) kinase</fullName>
    </submittedName>
</protein>
<dbReference type="EMBL" id="SGWX01000001">
    <property type="protein sequence ID" value="RZS63015.1"/>
    <property type="molecule type" value="Genomic_DNA"/>
</dbReference>
<dbReference type="Gene3D" id="3.30.420.40">
    <property type="match status" value="2"/>
</dbReference>
<dbReference type="InterPro" id="IPR018485">
    <property type="entry name" value="FGGY_C"/>
</dbReference>
<gene>
    <name evidence="7" type="ORF">EV386_3372</name>
</gene>
<evidence type="ECO:0000313" key="7">
    <source>
        <dbReference type="EMBL" id="RZS63015.1"/>
    </source>
</evidence>
<evidence type="ECO:0000259" key="5">
    <source>
        <dbReference type="Pfam" id="PF00370"/>
    </source>
</evidence>
<keyword evidence="2" id="KW-0859">Xylose metabolism</keyword>
<dbReference type="OrthoDB" id="9760563at2"/>